<feature type="compositionally biased region" description="Basic and acidic residues" evidence="1">
    <location>
        <begin position="40"/>
        <end position="49"/>
    </location>
</feature>
<dbReference type="EMBL" id="GL876968">
    <property type="protein sequence ID" value="KLU85120.1"/>
    <property type="molecule type" value="Genomic_DNA"/>
</dbReference>
<evidence type="ECO:0000313" key="4">
    <source>
        <dbReference type="Proteomes" id="UP000011715"/>
    </source>
</evidence>
<feature type="compositionally biased region" description="Basic residues" evidence="1">
    <location>
        <begin position="237"/>
        <end position="267"/>
    </location>
</feature>
<feature type="region of interest" description="Disordered" evidence="1">
    <location>
        <begin position="237"/>
        <end position="276"/>
    </location>
</feature>
<reference evidence="2" key="3">
    <citation type="submission" date="2011-03" db="EMBL/GenBank/DDBJ databases">
        <title>Annotation of Magnaporthe poae ATCC 64411.</title>
        <authorList>
            <person name="Ma L.-J."/>
            <person name="Dead R."/>
            <person name="Young S.K."/>
            <person name="Zeng Q."/>
            <person name="Gargeya S."/>
            <person name="Fitzgerald M."/>
            <person name="Haas B."/>
            <person name="Abouelleil A."/>
            <person name="Alvarado L."/>
            <person name="Arachchi H.M."/>
            <person name="Berlin A."/>
            <person name="Brown A."/>
            <person name="Chapman S.B."/>
            <person name="Chen Z."/>
            <person name="Dunbar C."/>
            <person name="Freedman E."/>
            <person name="Gearin G."/>
            <person name="Gellesch M."/>
            <person name="Goldberg J."/>
            <person name="Griggs A."/>
            <person name="Gujja S."/>
            <person name="Heiman D."/>
            <person name="Howarth C."/>
            <person name="Larson L."/>
            <person name="Lui A."/>
            <person name="MacDonald P.J.P."/>
            <person name="Mehta T."/>
            <person name="Montmayeur A."/>
            <person name="Murphy C."/>
            <person name="Neiman D."/>
            <person name="Pearson M."/>
            <person name="Priest M."/>
            <person name="Roberts A."/>
            <person name="Saif S."/>
            <person name="Shea T."/>
            <person name="Shenoy N."/>
            <person name="Sisk P."/>
            <person name="Stolte C."/>
            <person name="Sykes S."/>
            <person name="Yandava C."/>
            <person name="Wortman J."/>
            <person name="Nusbaum C."/>
            <person name="Birren B."/>
        </authorList>
    </citation>
    <scope>NUCLEOTIDE SEQUENCE</scope>
    <source>
        <strain evidence="2">ATCC 64411</strain>
    </source>
</reference>
<sequence>MLRCSTGMPSPAGLTSLIQPPGKANKEQENGSQNSTAGDRGSRATRFDEAFTAGGLRAPRTRPVDKFCQHIPRMKRQEAVSPAGPRESLEAGRLPGLVLRSHPAPLSLAAASVGGSLCIPASWPGRRPTVPNICRILDPPSLSGSARGGGPVEPKSLAVKGDAEFALQSRNPVTPRSVRSTSANSGVAFSSRTGGTHVLGGHFAQVDGDDTKKAAARGRGGNVLRPVALDPLKMQKAKMGRARTHHVRWWQTKSKKHRFHGRGRQRPYGRNTPSPTSRLVVYESGLDQYGTGTSQVHELAGHSMPRTPQQPALGGNITRPTALRLPRCRRVARRRTRARGASPRVLQYNL</sequence>
<dbReference type="VEuPathDB" id="FungiDB:MAPG_04151"/>
<dbReference type="EnsemblFungi" id="MAPG_04151T0">
    <property type="protein sequence ID" value="MAPG_04151T0"/>
    <property type="gene ID" value="MAPG_04151"/>
</dbReference>
<gene>
    <name evidence="2" type="ORF">MAPG_04151</name>
</gene>
<reference evidence="2" key="2">
    <citation type="submission" date="2010-05" db="EMBL/GenBank/DDBJ databases">
        <title>The Genome Sequence of Magnaporthe poae strain ATCC 64411.</title>
        <authorList>
            <consortium name="The Broad Institute Genome Sequencing Platform"/>
            <consortium name="Broad Institute Genome Sequencing Center for Infectious Disease"/>
            <person name="Ma L.-J."/>
            <person name="Dead R."/>
            <person name="Young S."/>
            <person name="Zeng Q."/>
            <person name="Koehrsen M."/>
            <person name="Alvarado L."/>
            <person name="Berlin A."/>
            <person name="Chapman S.B."/>
            <person name="Chen Z."/>
            <person name="Freedman E."/>
            <person name="Gellesch M."/>
            <person name="Goldberg J."/>
            <person name="Griggs A."/>
            <person name="Gujja S."/>
            <person name="Heilman E.R."/>
            <person name="Heiman D."/>
            <person name="Hepburn T."/>
            <person name="Howarth C."/>
            <person name="Jen D."/>
            <person name="Larson L."/>
            <person name="Mehta T."/>
            <person name="Neiman D."/>
            <person name="Pearson M."/>
            <person name="Roberts A."/>
            <person name="Saif S."/>
            <person name="Shea T."/>
            <person name="Shenoy N."/>
            <person name="Sisk P."/>
            <person name="Stolte C."/>
            <person name="Sykes S."/>
            <person name="Walk T."/>
            <person name="White J."/>
            <person name="Yandava C."/>
            <person name="Haas B."/>
            <person name="Nusbaum C."/>
            <person name="Birren B."/>
        </authorList>
    </citation>
    <scope>NUCLEOTIDE SEQUENCE</scope>
    <source>
        <strain evidence="2">ATCC 64411</strain>
    </source>
</reference>
<protein>
    <submittedName>
        <fullName evidence="2 3">Uncharacterized protein</fullName>
    </submittedName>
</protein>
<reference evidence="3" key="4">
    <citation type="journal article" date="2015" name="G3 (Bethesda)">
        <title>Genome sequences of three phytopathogenic species of the Magnaporthaceae family of fungi.</title>
        <authorList>
            <person name="Okagaki L.H."/>
            <person name="Nunes C.C."/>
            <person name="Sailsbery J."/>
            <person name="Clay B."/>
            <person name="Brown D."/>
            <person name="John T."/>
            <person name="Oh Y."/>
            <person name="Young N."/>
            <person name="Fitzgerald M."/>
            <person name="Haas B.J."/>
            <person name="Zeng Q."/>
            <person name="Young S."/>
            <person name="Adiconis X."/>
            <person name="Fan L."/>
            <person name="Levin J.Z."/>
            <person name="Mitchell T.K."/>
            <person name="Okubara P.A."/>
            <person name="Farman M.L."/>
            <person name="Kohn L.M."/>
            <person name="Birren B."/>
            <person name="Ma L.-J."/>
            <person name="Dean R.A."/>
        </authorList>
    </citation>
    <scope>NUCLEOTIDE SEQUENCE</scope>
    <source>
        <strain evidence="3">ATCC 64411 / 73-15</strain>
    </source>
</reference>
<reference evidence="4" key="1">
    <citation type="submission" date="2010-05" db="EMBL/GenBank/DDBJ databases">
        <title>The genome sequence of Magnaporthe poae strain ATCC 64411.</title>
        <authorList>
            <person name="Ma L.-J."/>
            <person name="Dead R."/>
            <person name="Young S."/>
            <person name="Zeng Q."/>
            <person name="Koehrsen M."/>
            <person name="Alvarado L."/>
            <person name="Berlin A."/>
            <person name="Chapman S.B."/>
            <person name="Chen Z."/>
            <person name="Freedman E."/>
            <person name="Gellesch M."/>
            <person name="Goldberg J."/>
            <person name="Griggs A."/>
            <person name="Gujja S."/>
            <person name="Heilman E.R."/>
            <person name="Heiman D."/>
            <person name="Hepburn T."/>
            <person name="Howarth C."/>
            <person name="Jen D."/>
            <person name="Larson L."/>
            <person name="Mehta T."/>
            <person name="Neiman D."/>
            <person name="Pearson M."/>
            <person name="Roberts A."/>
            <person name="Saif S."/>
            <person name="Shea T."/>
            <person name="Shenoy N."/>
            <person name="Sisk P."/>
            <person name="Stolte C."/>
            <person name="Sykes S."/>
            <person name="Walk T."/>
            <person name="White J."/>
            <person name="Yandava C."/>
            <person name="Haas B."/>
            <person name="Nusbaum C."/>
            <person name="Birren B."/>
        </authorList>
    </citation>
    <scope>NUCLEOTIDE SEQUENCE [LARGE SCALE GENOMIC DNA]</scope>
    <source>
        <strain evidence="4">ATCC 64411 / 73-15</strain>
    </source>
</reference>
<dbReference type="Proteomes" id="UP000011715">
    <property type="component" value="Unassembled WGS sequence"/>
</dbReference>
<evidence type="ECO:0000313" key="2">
    <source>
        <dbReference type="EMBL" id="KLU85120.1"/>
    </source>
</evidence>
<name>A0A0C4DVY4_MAGP6</name>
<keyword evidence="4" id="KW-1185">Reference proteome</keyword>
<dbReference type="AlphaFoldDB" id="A0A0C4DVY4"/>
<reference evidence="3" key="5">
    <citation type="submission" date="2015-06" db="UniProtKB">
        <authorList>
            <consortium name="EnsemblFungi"/>
        </authorList>
    </citation>
    <scope>IDENTIFICATION</scope>
    <source>
        <strain evidence="3">ATCC 64411</strain>
    </source>
</reference>
<proteinExistence type="predicted"/>
<accession>A0A0C4DVY4</accession>
<dbReference type="EMBL" id="ADBL01000983">
    <property type="status" value="NOT_ANNOTATED_CDS"/>
    <property type="molecule type" value="Genomic_DNA"/>
</dbReference>
<organism evidence="3 4">
    <name type="scientific">Magnaporthiopsis poae (strain ATCC 64411 / 73-15)</name>
    <name type="common">Kentucky bluegrass fungus</name>
    <name type="synonym">Magnaporthe poae</name>
    <dbReference type="NCBI Taxonomy" id="644358"/>
    <lineage>
        <taxon>Eukaryota</taxon>
        <taxon>Fungi</taxon>
        <taxon>Dikarya</taxon>
        <taxon>Ascomycota</taxon>
        <taxon>Pezizomycotina</taxon>
        <taxon>Sordariomycetes</taxon>
        <taxon>Sordariomycetidae</taxon>
        <taxon>Magnaporthales</taxon>
        <taxon>Magnaporthaceae</taxon>
        <taxon>Magnaporthiopsis</taxon>
    </lineage>
</organism>
<feature type="region of interest" description="Disordered" evidence="1">
    <location>
        <begin position="1"/>
        <end position="56"/>
    </location>
</feature>
<evidence type="ECO:0000256" key="1">
    <source>
        <dbReference type="SAM" id="MobiDB-lite"/>
    </source>
</evidence>
<feature type="region of interest" description="Disordered" evidence="1">
    <location>
        <begin position="299"/>
        <end position="320"/>
    </location>
</feature>
<evidence type="ECO:0000313" key="3">
    <source>
        <dbReference type="EnsemblFungi" id="MAPG_04151T0"/>
    </source>
</evidence>